<evidence type="ECO:0000313" key="4">
    <source>
        <dbReference type="Proteomes" id="UP000034128"/>
    </source>
</evidence>
<gene>
    <name evidence="3" type="ORF">UW36_C0004G0007</name>
</gene>
<dbReference type="InterPro" id="IPR036805">
    <property type="entry name" value="Tscrpt_elong_fac_GreA/B_N_sf"/>
</dbReference>
<dbReference type="InterPro" id="IPR022691">
    <property type="entry name" value="Tscrpt_elong_fac_GreA/B_N"/>
</dbReference>
<dbReference type="Proteomes" id="UP000034128">
    <property type="component" value="Unassembled WGS sequence"/>
</dbReference>
<dbReference type="SUPFAM" id="SSF46557">
    <property type="entry name" value="GreA transcript cleavage protein, N-terminal domain"/>
    <property type="match status" value="1"/>
</dbReference>
<name>A0A0G1HF40_UNCKA</name>
<organism evidence="3 4">
    <name type="scientific">candidate division WWE3 bacterium GW2011_GWA2_44_16</name>
    <dbReference type="NCBI Taxonomy" id="1619110"/>
    <lineage>
        <taxon>Bacteria</taxon>
        <taxon>Katanobacteria</taxon>
    </lineage>
</organism>
<dbReference type="STRING" id="1619110.UW36_C0004G0007"/>
<proteinExistence type="predicted"/>
<dbReference type="Pfam" id="PF03449">
    <property type="entry name" value="GreA_GreB_N"/>
    <property type="match status" value="1"/>
</dbReference>
<protein>
    <recommendedName>
        <fullName evidence="2">Transcription elongation factor GreA/GreB N-terminal domain-containing protein</fullName>
    </recommendedName>
</protein>
<feature type="domain" description="Transcription elongation factor GreA/GreB N-terminal" evidence="2">
    <location>
        <begin position="8"/>
        <end position="66"/>
    </location>
</feature>
<dbReference type="Gene3D" id="1.10.287.180">
    <property type="entry name" value="Transcription elongation factor, GreA/GreB, N-terminal domain"/>
    <property type="match status" value="1"/>
</dbReference>
<sequence length="95" mass="11255">MKQSVVDLEKLRCELVDLRAQREELILELGQIAQENNDLRENSAYLHTEQKVHYLDARIKRILDVFNAMELEKIKQNTRLKPLAKEKRVDLITKI</sequence>
<keyword evidence="1" id="KW-0175">Coiled coil</keyword>
<evidence type="ECO:0000259" key="2">
    <source>
        <dbReference type="Pfam" id="PF03449"/>
    </source>
</evidence>
<accession>A0A0G1HF40</accession>
<feature type="coiled-coil region" evidence="1">
    <location>
        <begin position="1"/>
        <end position="42"/>
    </location>
</feature>
<comment type="caution">
    <text evidence="3">The sequence shown here is derived from an EMBL/GenBank/DDBJ whole genome shotgun (WGS) entry which is preliminary data.</text>
</comment>
<reference evidence="3 4" key="1">
    <citation type="journal article" date="2015" name="Nature">
        <title>rRNA introns, odd ribosomes, and small enigmatic genomes across a large radiation of phyla.</title>
        <authorList>
            <person name="Brown C.T."/>
            <person name="Hug L.A."/>
            <person name="Thomas B.C."/>
            <person name="Sharon I."/>
            <person name="Castelle C.J."/>
            <person name="Singh A."/>
            <person name="Wilkins M.J."/>
            <person name="Williams K.H."/>
            <person name="Banfield J.F."/>
        </authorList>
    </citation>
    <scope>NUCLEOTIDE SEQUENCE [LARGE SCALE GENOMIC DNA]</scope>
</reference>
<dbReference type="AlphaFoldDB" id="A0A0G1HF40"/>
<dbReference type="GO" id="GO:0003677">
    <property type="term" value="F:DNA binding"/>
    <property type="evidence" value="ECO:0007669"/>
    <property type="project" value="InterPro"/>
</dbReference>
<evidence type="ECO:0000256" key="1">
    <source>
        <dbReference type="SAM" id="Coils"/>
    </source>
</evidence>
<dbReference type="GO" id="GO:0032784">
    <property type="term" value="P:regulation of DNA-templated transcription elongation"/>
    <property type="evidence" value="ECO:0007669"/>
    <property type="project" value="InterPro"/>
</dbReference>
<evidence type="ECO:0000313" key="3">
    <source>
        <dbReference type="EMBL" id="KKT45505.1"/>
    </source>
</evidence>
<dbReference type="EMBL" id="LCIA01000004">
    <property type="protein sequence ID" value="KKT45505.1"/>
    <property type="molecule type" value="Genomic_DNA"/>
</dbReference>